<organism evidence="3 4">
    <name type="scientific">Rhodococcus spelaei</name>
    <dbReference type="NCBI Taxonomy" id="2546320"/>
    <lineage>
        <taxon>Bacteria</taxon>
        <taxon>Bacillati</taxon>
        <taxon>Actinomycetota</taxon>
        <taxon>Actinomycetes</taxon>
        <taxon>Mycobacteriales</taxon>
        <taxon>Nocardiaceae</taxon>
        <taxon>Rhodococcus</taxon>
    </lineage>
</organism>
<dbReference type="PRINTS" id="PR00598">
    <property type="entry name" value="HTHMARR"/>
</dbReference>
<reference evidence="3 4" key="1">
    <citation type="submission" date="2019-06" db="EMBL/GenBank/DDBJ databases">
        <title>Rhodococcus spaelei sp. nov., isolated from a cave.</title>
        <authorList>
            <person name="Lee S.D."/>
        </authorList>
    </citation>
    <scope>NUCLEOTIDE SEQUENCE [LARGE SCALE GENOMIC DNA]</scope>
    <source>
        <strain evidence="3 4">C9-5</strain>
    </source>
</reference>
<evidence type="ECO:0000256" key="1">
    <source>
        <dbReference type="SAM" id="MobiDB-lite"/>
    </source>
</evidence>
<dbReference type="EMBL" id="VIGH01000008">
    <property type="protein sequence ID" value="TQF66251.1"/>
    <property type="molecule type" value="Genomic_DNA"/>
</dbReference>
<feature type="region of interest" description="Disordered" evidence="1">
    <location>
        <begin position="153"/>
        <end position="176"/>
    </location>
</feature>
<dbReference type="Proteomes" id="UP000316256">
    <property type="component" value="Unassembled WGS sequence"/>
</dbReference>
<dbReference type="OrthoDB" id="3694026at2"/>
<dbReference type="SUPFAM" id="SSF46785">
    <property type="entry name" value="Winged helix' DNA-binding domain"/>
    <property type="match status" value="1"/>
</dbReference>
<sequence>MGTENRTADESVEAVHRLRTLTVELHLLGAEFARAHGLHPTDIRALICLLDTERSRRPATPGLLGRELHLNSASVTALIDRLEKAGHVRRERDPQDRRRVHIEVTPAAITLGQSFFGPVIAHATAALDRYSPREMATILGFLTDMQHAVDNARGAPAANNSPSGPLGTASPEGDGV</sequence>
<dbReference type="PANTHER" id="PTHR33164:SF106">
    <property type="entry name" value="TRANSCRIPTIONAL REGULATORY PROTEIN"/>
    <property type="match status" value="1"/>
</dbReference>
<dbReference type="AlphaFoldDB" id="A0A541B1R1"/>
<comment type="caution">
    <text evidence="3">The sequence shown here is derived from an EMBL/GenBank/DDBJ whole genome shotgun (WGS) entry which is preliminary data.</text>
</comment>
<feature type="domain" description="HTH marR-type" evidence="2">
    <location>
        <begin position="11"/>
        <end position="147"/>
    </location>
</feature>
<dbReference type="PROSITE" id="PS50995">
    <property type="entry name" value="HTH_MARR_2"/>
    <property type="match status" value="1"/>
</dbReference>
<dbReference type="InterPro" id="IPR036388">
    <property type="entry name" value="WH-like_DNA-bd_sf"/>
</dbReference>
<dbReference type="InterPro" id="IPR000835">
    <property type="entry name" value="HTH_MarR-typ"/>
</dbReference>
<dbReference type="Gene3D" id="1.10.10.10">
    <property type="entry name" value="Winged helix-like DNA-binding domain superfamily/Winged helix DNA-binding domain"/>
    <property type="match status" value="1"/>
</dbReference>
<dbReference type="GO" id="GO:0003700">
    <property type="term" value="F:DNA-binding transcription factor activity"/>
    <property type="evidence" value="ECO:0007669"/>
    <property type="project" value="InterPro"/>
</dbReference>
<evidence type="ECO:0000313" key="3">
    <source>
        <dbReference type="EMBL" id="TQF66251.1"/>
    </source>
</evidence>
<evidence type="ECO:0000313" key="4">
    <source>
        <dbReference type="Proteomes" id="UP000316256"/>
    </source>
</evidence>
<protein>
    <submittedName>
        <fullName evidence="3">MarR family transcriptional regulator</fullName>
    </submittedName>
</protein>
<evidence type="ECO:0000259" key="2">
    <source>
        <dbReference type="PROSITE" id="PS50995"/>
    </source>
</evidence>
<name>A0A541B1R1_9NOCA</name>
<keyword evidence="4" id="KW-1185">Reference proteome</keyword>
<dbReference type="Pfam" id="PF12802">
    <property type="entry name" value="MarR_2"/>
    <property type="match status" value="1"/>
</dbReference>
<dbReference type="GO" id="GO:0006950">
    <property type="term" value="P:response to stress"/>
    <property type="evidence" value="ECO:0007669"/>
    <property type="project" value="TreeGrafter"/>
</dbReference>
<dbReference type="InterPro" id="IPR036390">
    <property type="entry name" value="WH_DNA-bd_sf"/>
</dbReference>
<accession>A0A541B1R1</accession>
<dbReference type="SMART" id="SM00347">
    <property type="entry name" value="HTH_MARR"/>
    <property type="match status" value="1"/>
</dbReference>
<proteinExistence type="predicted"/>
<gene>
    <name evidence="3" type="ORF">FK531_17125</name>
</gene>
<dbReference type="RefSeq" id="WP_142101477.1">
    <property type="nucleotide sequence ID" value="NZ_VIGH01000008.1"/>
</dbReference>
<dbReference type="InterPro" id="IPR039422">
    <property type="entry name" value="MarR/SlyA-like"/>
</dbReference>
<dbReference type="PANTHER" id="PTHR33164">
    <property type="entry name" value="TRANSCRIPTIONAL REGULATOR, MARR FAMILY"/>
    <property type="match status" value="1"/>
</dbReference>